<reference evidence="15 16" key="1">
    <citation type="journal article" date="2013" name="Genome Announc.">
        <title>Draft Genome Sequence of the Cellulolytic Bacterium Clostridium papyrosolvens C7 (ATCC 700395).</title>
        <authorList>
            <person name="Zepeda V."/>
            <person name="Dassa B."/>
            <person name="Borovok I."/>
            <person name="Lamed R."/>
            <person name="Bayer E.A."/>
            <person name="Cate J.H."/>
        </authorList>
    </citation>
    <scope>NUCLEOTIDE SEQUENCE [LARGE SCALE GENOMIC DNA]</scope>
    <source>
        <strain evidence="15 16">C7</strain>
    </source>
</reference>
<accession>U4R492</accession>
<dbReference type="InterPro" id="IPR023404">
    <property type="entry name" value="rSAM_horseshoe"/>
</dbReference>
<dbReference type="SUPFAM" id="SSF102114">
    <property type="entry name" value="Radical SAM enzymes"/>
    <property type="match status" value="1"/>
</dbReference>
<dbReference type="PATRIC" id="fig|1330534.3.peg.1167"/>
<evidence type="ECO:0000256" key="5">
    <source>
        <dbReference type="ARBA" id="ARBA00022691"/>
    </source>
</evidence>
<evidence type="ECO:0000259" key="13">
    <source>
        <dbReference type="PROSITE" id="PS51449"/>
    </source>
</evidence>
<evidence type="ECO:0000256" key="8">
    <source>
        <dbReference type="ARBA" id="ARBA00023004"/>
    </source>
</evidence>
<feature type="binding site" evidence="11">
    <location>
        <position position="86"/>
    </location>
    <ligand>
        <name>[4Fe-4S] cluster</name>
        <dbReference type="ChEBI" id="CHEBI:49883"/>
        <label>1</label>
    </ligand>
</feature>
<feature type="domain" description="MTTase N-terminal" evidence="13">
    <location>
        <begin position="41"/>
        <end position="159"/>
    </location>
</feature>
<dbReference type="Pfam" id="PF04055">
    <property type="entry name" value="Radical_SAM"/>
    <property type="match status" value="1"/>
</dbReference>
<comment type="subunit">
    <text evidence="11">Monomer.</text>
</comment>
<evidence type="ECO:0000259" key="12">
    <source>
        <dbReference type="PROSITE" id="PS50926"/>
    </source>
</evidence>
<evidence type="ECO:0000256" key="4">
    <source>
        <dbReference type="ARBA" id="ARBA00022679"/>
    </source>
</evidence>
<dbReference type="AlphaFoldDB" id="U4R492"/>
<keyword evidence="6 11" id="KW-0819">tRNA processing</keyword>
<dbReference type="CDD" id="cd01335">
    <property type="entry name" value="Radical_SAM"/>
    <property type="match status" value="1"/>
</dbReference>
<dbReference type="FunFam" id="3.40.50.12160:FF:000006">
    <property type="entry name" value="tRNA-2-methylthio-N(6)-dimethylallyladenosine synthase"/>
    <property type="match status" value="1"/>
</dbReference>
<comment type="subcellular location">
    <subcellularLocation>
        <location evidence="11">Cytoplasm</location>
    </subcellularLocation>
</comment>
<evidence type="ECO:0000313" key="16">
    <source>
        <dbReference type="Proteomes" id="UP000016860"/>
    </source>
</evidence>
<dbReference type="Pfam" id="PF01938">
    <property type="entry name" value="TRAM"/>
    <property type="match status" value="1"/>
</dbReference>
<dbReference type="PANTHER" id="PTHR43020:SF2">
    <property type="entry name" value="MITOCHONDRIAL TRNA METHYLTHIOTRANSFERASE CDK5RAP1"/>
    <property type="match status" value="1"/>
</dbReference>
<evidence type="ECO:0000256" key="6">
    <source>
        <dbReference type="ARBA" id="ARBA00022694"/>
    </source>
</evidence>
<dbReference type="SFLD" id="SFLDS00029">
    <property type="entry name" value="Radical_SAM"/>
    <property type="match status" value="1"/>
</dbReference>
<dbReference type="GO" id="GO:0051539">
    <property type="term" value="F:4 iron, 4 sulfur cluster binding"/>
    <property type="evidence" value="ECO:0007669"/>
    <property type="project" value="UniProtKB-UniRule"/>
</dbReference>
<dbReference type="Proteomes" id="UP000016860">
    <property type="component" value="Unassembled WGS sequence"/>
</dbReference>
<dbReference type="STRING" id="1330534.L323_05850"/>
<feature type="binding site" evidence="11">
    <location>
        <position position="196"/>
    </location>
    <ligand>
        <name>[4Fe-4S] cluster</name>
        <dbReference type="ChEBI" id="CHEBI:49883"/>
        <label>2</label>
        <note>4Fe-4S-S-AdoMet</note>
    </ligand>
</feature>
<dbReference type="NCBIfam" id="TIGR01574">
    <property type="entry name" value="miaB-methiolase"/>
    <property type="match status" value="1"/>
</dbReference>
<comment type="caution">
    <text evidence="15">The sequence shown here is derived from an EMBL/GenBank/DDBJ whole genome shotgun (WGS) entry which is preliminary data.</text>
</comment>
<proteinExistence type="inferred from homology"/>
<feature type="binding site" evidence="11">
    <location>
        <position position="120"/>
    </location>
    <ligand>
        <name>[4Fe-4S] cluster</name>
        <dbReference type="ChEBI" id="CHEBI:49883"/>
        <label>1</label>
    </ligand>
</feature>
<dbReference type="PROSITE" id="PS01278">
    <property type="entry name" value="MTTASE_RADICAL"/>
    <property type="match status" value="1"/>
</dbReference>
<keyword evidence="8 11" id="KW-0408">Iron</keyword>
<protein>
    <recommendedName>
        <fullName evidence="10 11">tRNA-2-methylthio-N(6)-dimethylallyladenosine synthase</fullName>
        <ecNumber evidence="10 11">2.8.4.3</ecNumber>
    </recommendedName>
    <alternativeName>
        <fullName evidence="11">(Dimethylallyl)adenosine tRNA methylthiotransferase MiaB</fullName>
    </alternativeName>
    <alternativeName>
        <fullName evidence="11">tRNA-i(6)A37 methylthiotransferase</fullName>
    </alternativeName>
</protein>
<sequence>MSEGKRITTKVSTEEINQQYKYIETMKQYNQSIISSLGKPVRCNIETFGCQMNENDSERLSGMLSEMGYSECSERKDSDLIIFNTCCVRENAEQKVYGHLGALKKLKETNPNLVIAICGCMMQQKEVVEHIKKTYKHVDIIFGTHNLYKFPELLNTAITTKSTVIDVWDSTGSIAENMPISRKDNIKAWVTVMYGCNNFCSYCIVPYVRGRERSRSLEEIKSEVEKLAADGCKEITLLGQNVNSYGKDLEGDLTFAGLLRELNKIQGIERIRFMTSHPKDLSDELIYAMRDCAKVCEHLHLPVQAGSSKVLDEMNRKYSKEQYLELIEKVKSNIPGIALSTDIIVGFPGETEEDFNETLDVVAKARFDMAYTFLYSKRTGTPAAKNPEQVPESVKKRRFDKLLELQNKISKEINDELLGKEVEVLVEGLSKSSKTTYTGRTKENKIVNFKGNPDMVGKLVKVKIDEIQTWSLLGKIAEGQA</sequence>
<keyword evidence="9 11" id="KW-0411">Iron-sulfur</keyword>
<dbReference type="PROSITE" id="PS51449">
    <property type="entry name" value="MTTASE_N"/>
    <property type="match status" value="1"/>
</dbReference>
<keyword evidence="4 11" id="KW-0808">Transferase</keyword>
<comment type="cofactor">
    <cofactor evidence="11">
        <name>[4Fe-4S] cluster</name>
        <dbReference type="ChEBI" id="CHEBI:49883"/>
    </cofactor>
    <text evidence="11">Binds 2 [4Fe-4S] clusters. One cluster is coordinated with 3 cysteines and an exchangeable S-adenosyl-L-methionine.</text>
</comment>
<evidence type="ECO:0000256" key="2">
    <source>
        <dbReference type="ARBA" id="ARBA00022485"/>
    </source>
</evidence>
<dbReference type="InterPro" id="IPR006463">
    <property type="entry name" value="MiaB_methiolase"/>
</dbReference>
<dbReference type="GO" id="GO:0035597">
    <property type="term" value="F:tRNA-2-methylthio-N(6)-dimethylallyladenosine(37) synthase activity"/>
    <property type="evidence" value="ECO:0007669"/>
    <property type="project" value="UniProtKB-EC"/>
</dbReference>
<feature type="binding site" evidence="11">
    <location>
        <position position="203"/>
    </location>
    <ligand>
        <name>[4Fe-4S] cluster</name>
        <dbReference type="ChEBI" id="CHEBI:49883"/>
        <label>2</label>
        <note>4Fe-4S-S-AdoMet</note>
    </ligand>
</feature>
<evidence type="ECO:0000256" key="3">
    <source>
        <dbReference type="ARBA" id="ARBA00022490"/>
    </source>
</evidence>
<comment type="catalytic activity">
    <reaction evidence="11">
        <text>N(6)-dimethylallyladenosine(37) in tRNA + (sulfur carrier)-SH + AH2 + 2 S-adenosyl-L-methionine = 2-methylsulfanyl-N(6)-dimethylallyladenosine(37) in tRNA + (sulfur carrier)-H + 5'-deoxyadenosine + L-methionine + A + S-adenosyl-L-homocysteine + 2 H(+)</text>
        <dbReference type="Rhea" id="RHEA:37067"/>
        <dbReference type="Rhea" id="RHEA-COMP:10375"/>
        <dbReference type="Rhea" id="RHEA-COMP:10376"/>
        <dbReference type="Rhea" id="RHEA-COMP:14737"/>
        <dbReference type="Rhea" id="RHEA-COMP:14739"/>
        <dbReference type="ChEBI" id="CHEBI:13193"/>
        <dbReference type="ChEBI" id="CHEBI:15378"/>
        <dbReference type="ChEBI" id="CHEBI:17319"/>
        <dbReference type="ChEBI" id="CHEBI:17499"/>
        <dbReference type="ChEBI" id="CHEBI:29917"/>
        <dbReference type="ChEBI" id="CHEBI:57844"/>
        <dbReference type="ChEBI" id="CHEBI:57856"/>
        <dbReference type="ChEBI" id="CHEBI:59789"/>
        <dbReference type="ChEBI" id="CHEBI:64428"/>
        <dbReference type="ChEBI" id="CHEBI:74415"/>
        <dbReference type="ChEBI" id="CHEBI:74417"/>
        <dbReference type="EC" id="2.8.4.3"/>
    </reaction>
</comment>
<gene>
    <name evidence="11" type="primary">miaB</name>
    <name evidence="15" type="ORF">L323_05850</name>
</gene>
<dbReference type="EMBL" id="ATAY01000020">
    <property type="protein sequence ID" value="EPR13391.1"/>
    <property type="molecule type" value="Genomic_DNA"/>
</dbReference>
<organism evidence="15 16">
    <name type="scientific">Ruminiclostridium papyrosolvens C7</name>
    <dbReference type="NCBI Taxonomy" id="1330534"/>
    <lineage>
        <taxon>Bacteria</taxon>
        <taxon>Bacillati</taxon>
        <taxon>Bacillota</taxon>
        <taxon>Clostridia</taxon>
        <taxon>Eubacteriales</taxon>
        <taxon>Oscillospiraceae</taxon>
        <taxon>Ruminiclostridium</taxon>
    </lineage>
</organism>
<evidence type="ECO:0000256" key="7">
    <source>
        <dbReference type="ARBA" id="ARBA00022723"/>
    </source>
</evidence>
<evidence type="ECO:0000256" key="9">
    <source>
        <dbReference type="ARBA" id="ARBA00023014"/>
    </source>
</evidence>
<dbReference type="SFLD" id="SFLDG01061">
    <property type="entry name" value="methylthiotransferase"/>
    <property type="match status" value="1"/>
</dbReference>
<dbReference type="FunFam" id="3.80.30.20:FF:000001">
    <property type="entry name" value="tRNA-2-methylthio-N(6)-dimethylallyladenosine synthase 2"/>
    <property type="match status" value="1"/>
</dbReference>
<dbReference type="RefSeq" id="WP_020814752.1">
    <property type="nucleotide sequence ID" value="NZ_ATAY01000020.1"/>
</dbReference>
<feature type="binding site" evidence="11">
    <location>
        <position position="200"/>
    </location>
    <ligand>
        <name>[4Fe-4S] cluster</name>
        <dbReference type="ChEBI" id="CHEBI:49883"/>
        <label>2</label>
        <note>4Fe-4S-S-AdoMet</note>
    </ligand>
</feature>
<evidence type="ECO:0000256" key="11">
    <source>
        <dbReference type="HAMAP-Rule" id="MF_01864"/>
    </source>
</evidence>
<dbReference type="GO" id="GO:0046872">
    <property type="term" value="F:metal ion binding"/>
    <property type="evidence" value="ECO:0007669"/>
    <property type="project" value="UniProtKB-KW"/>
</dbReference>
<comment type="similarity">
    <text evidence="11">Belongs to the methylthiotransferase family. MiaB subfamily.</text>
</comment>
<dbReference type="InterPro" id="IPR013848">
    <property type="entry name" value="Methylthiotransferase_N"/>
</dbReference>
<dbReference type="HAMAP" id="MF_01864">
    <property type="entry name" value="tRNA_metthiotr_MiaB"/>
    <property type="match status" value="1"/>
</dbReference>
<dbReference type="InterPro" id="IPR002792">
    <property type="entry name" value="TRAM_dom"/>
</dbReference>
<evidence type="ECO:0000313" key="15">
    <source>
        <dbReference type="EMBL" id="EPR13391.1"/>
    </source>
</evidence>
<keyword evidence="2 11" id="KW-0004">4Fe-4S</keyword>
<dbReference type="InterPro" id="IPR038135">
    <property type="entry name" value="Methylthiotransferase_N_sf"/>
</dbReference>
<dbReference type="OrthoDB" id="9805215at2"/>
<dbReference type="Gene3D" id="3.80.30.20">
    <property type="entry name" value="tm_1862 like domain"/>
    <property type="match status" value="1"/>
</dbReference>
<dbReference type="EC" id="2.8.4.3" evidence="10 11"/>
<feature type="binding site" evidence="11">
    <location>
        <position position="50"/>
    </location>
    <ligand>
        <name>[4Fe-4S] cluster</name>
        <dbReference type="ChEBI" id="CHEBI:49883"/>
        <label>1</label>
    </ligand>
</feature>
<name>U4R492_9FIRM</name>
<feature type="domain" description="TRAM" evidence="12">
    <location>
        <begin position="415"/>
        <end position="478"/>
    </location>
</feature>
<dbReference type="PANTHER" id="PTHR43020">
    <property type="entry name" value="CDK5 REGULATORY SUBUNIT-ASSOCIATED PROTEIN 1"/>
    <property type="match status" value="1"/>
</dbReference>
<dbReference type="InterPro" id="IPR007197">
    <property type="entry name" value="rSAM"/>
</dbReference>
<dbReference type="Gene3D" id="3.40.50.12160">
    <property type="entry name" value="Methylthiotransferase, N-terminal domain"/>
    <property type="match status" value="1"/>
</dbReference>
<dbReference type="InterPro" id="IPR020612">
    <property type="entry name" value="Methylthiotransferase_CS"/>
</dbReference>
<comment type="function">
    <text evidence="1 11">Catalyzes the methylthiolation of N6-(dimethylallyl)adenosine (i(6)A), leading to the formation of 2-methylthio-N6-(dimethylallyl)adenosine (ms(2)i(6)A) at position 37 in tRNAs that read codons beginning with uridine.</text>
</comment>
<dbReference type="SFLD" id="SFLDG01082">
    <property type="entry name" value="B12-binding_domain_containing"/>
    <property type="match status" value="1"/>
</dbReference>
<dbReference type="NCBIfam" id="TIGR00089">
    <property type="entry name" value="MiaB/RimO family radical SAM methylthiotransferase"/>
    <property type="match status" value="1"/>
</dbReference>
<evidence type="ECO:0000259" key="14">
    <source>
        <dbReference type="PROSITE" id="PS51918"/>
    </source>
</evidence>
<dbReference type="SFLD" id="SFLDF00273">
    <property type="entry name" value="(dimethylallyl)adenosine_tRNA"/>
    <property type="match status" value="1"/>
</dbReference>
<evidence type="ECO:0000256" key="10">
    <source>
        <dbReference type="ARBA" id="ARBA00033765"/>
    </source>
</evidence>
<dbReference type="GO" id="GO:0005829">
    <property type="term" value="C:cytosol"/>
    <property type="evidence" value="ECO:0007669"/>
    <property type="project" value="TreeGrafter"/>
</dbReference>
<keyword evidence="5 11" id="KW-0949">S-adenosyl-L-methionine</keyword>
<dbReference type="InterPro" id="IPR058240">
    <property type="entry name" value="rSAM_sf"/>
</dbReference>
<dbReference type="PROSITE" id="PS50926">
    <property type="entry name" value="TRAM"/>
    <property type="match status" value="1"/>
</dbReference>
<keyword evidence="3 11" id="KW-0963">Cytoplasm</keyword>
<evidence type="ECO:0000256" key="1">
    <source>
        <dbReference type="ARBA" id="ARBA00003234"/>
    </source>
</evidence>
<dbReference type="Pfam" id="PF00919">
    <property type="entry name" value="UPF0004"/>
    <property type="match status" value="1"/>
</dbReference>
<dbReference type="PROSITE" id="PS51918">
    <property type="entry name" value="RADICAL_SAM"/>
    <property type="match status" value="1"/>
</dbReference>
<feature type="domain" description="Radical SAM core" evidence="14">
    <location>
        <begin position="182"/>
        <end position="412"/>
    </location>
</feature>
<keyword evidence="7 11" id="KW-0479">Metal-binding</keyword>
<dbReference type="SMART" id="SM00729">
    <property type="entry name" value="Elp3"/>
    <property type="match status" value="1"/>
</dbReference>
<dbReference type="InterPro" id="IPR005839">
    <property type="entry name" value="Methylthiotransferase"/>
</dbReference>
<dbReference type="InterPro" id="IPR006638">
    <property type="entry name" value="Elp3/MiaA/NifB-like_rSAM"/>
</dbReference>